<name>A0ABY5JSD0_9BACI</name>
<proteinExistence type="predicted"/>
<dbReference type="Gene3D" id="3.10.180.10">
    <property type="entry name" value="2,3-Dihydroxybiphenyl 1,2-Dioxygenase, domain 1"/>
    <property type="match status" value="1"/>
</dbReference>
<dbReference type="Pfam" id="PF00903">
    <property type="entry name" value="Glyoxalase"/>
    <property type="match status" value="1"/>
</dbReference>
<dbReference type="InterPro" id="IPR004360">
    <property type="entry name" value="Glyas_Fos-R_dOase_dom"/>
</dbReference>
<dbReference type="EMBL" id="CP101914">
    <property type="protein sequence ID" value="UUI02093.1"/>
    <property type="molecule type" value="Genomic_DNA"/>
</dbReference>
<dbReference type="Proteomes" id="UP001059773">
    <property type="component" value="Chromosome"/>
</dbReference>
<evidence type="ECO:0000259" key="1">
    <source>
        <dbReference type="Pfam" id="PF00903"/>
    </source>
</evidence>
<reference evidence="2" key="1">
    <citation type="submission" date="2022-07" db="EMBL/GenBank/DDBJ databases">
        <title>FELIX.</title>
        <authorList>
            <person name="Wan K.H."/>
            <person name="Park S."/>
            <person name="Lawrence Q."/>
            <person name="Eichenberger J.P."/>
            <person name="Booth B.W."/>
            <person name="Piaggio A.J."/>
            <person name="Chandler J.C."/>
            <person name="Franklin A.B."/>
            <person name="Celniker S.E."/>
        </authorList>
    </citation>
    <scope>NUCLEOTIDE SEQUENCE</scope>
    <source>
        <strain evidence="2">QA-1986 374</strain>
    </source>
</reference>
<dbReference type="RefSeq" id="WP_256707361.1">
    <property type="nucleotide sequence ID" value="NZ_CP101914.1"/>
</dbReference>
<dbReference type="SUPFAM" id="SSF54593">
    <property type="entry name" value="Glyoxalase/Bleomycin resistance protein/Dihydroxybiphenyl dioxygenase"/>
    <property type="match status" value="1"/>
</dbReference>
<organism evidence="2 3">
    <name type="scientific">Oceanobacillus jeddahense</name>
    <dbReference type="NCBI Taxonomy" id="1462527"/>
    <lineage>
        <taxon>Bacteria</taxon>
        <taxon>Bacillati</taxon>
        <taxon>Bacillota</taxon>
        <taxon>Bacilli</taxon>
        <taxon>Bacillales</taxon>
        <taxon>Bacillaceae</taxon>
        <taxon>Oceanobacillus</taxon>
    </lineage>
</organism>
<protein>
    <submittedName>
        <fullName evidence="2">VOC family protein</fullName>
    </submittedName>
</protein>
<evidence type="ECO:0000313" key="3">
    <source>
        <dbReference type="Proteomes" id="UP001059773"/>
    </source>
</evidence>
<dbReference type="InterPro" id="IPR029068">
    <property type="entry name" value="Glyas_Bleomycin-R_OHBP_Dase"/>
</dbReference>
<feature type="domain" description="Glyoxalase/fosfomycin resistance/dioxygenase" evidence="1">
    <location>
        <begin position="5"/>
        <end position="82"/>
    </location>
</feature>
<accession>A0ABY5JSD0</accession>
<gene>
    <name evidence="2" type="ORF">NP439_18910</name>
</gene>
<sequence>MKLRLELFVHNIEKSVEFYHDILEFNIPKEINEDYVPVRKGDVVLGLAEMKKLPDHHPIKGYNQQIGLGVEVVLEVEDVENVYHGEPPVKLPPQNKE</sequence>
<keyword evidence="3" id="KW-1185">Reference proteome</keyword>
<evidence type="ECO:0000313" key="2">
    <source>
        <dbReference type="EMBL" id="UUI02093.1"/>
    </source>
</evidence>